<dbReference type="EMBL" id="RBID01000015">
    <property type="protein sequence ID" value="RKQ57827.1"/>
    <property type="molecule type" value="Genomic_DNA"/>
</dbReference>
<proteinExistence type="predicted"/>
<dbReference type="Gene3D" id="1.10.238.160">
    <property type="match status" value="1"/>
</dbReference>
<comment type="caution">
    <text evidence="1">The sequence shown here is derived from an EMBL/GenBank/DDBJ whole genome shotgun (WGS) entry which is preliminary data.</text>
</comment>
<dbReference type="Pfam" id="PF05930">
    <property type="entry name" value="Phage_AlpA"/>
    <property type="match status" value="1"/>
</dbReference>
<dbReference type="InterPro" id="IPR052931">
    <property type="entry name" value="Prophage_regulatory_activator"/>
</dbReference>
<organism evidence="1 2">
    <name type="scientific">Vogesella indigofera</name>
    <name type="common">Pseudomonas indigofera</name>
    <dbReference type="NCBI Taxonomy" id="45465"/>
    <lineage>
        <taxon>Bacteria</taxon>
        <taxon>Pseudomonadati</taxon>
        <taxon>Pseudomonadota</taxon>
        <taxon>Betaproteobacteria</taxon>
        <taxon>Neisseriales</taxon>
        <taxon>Chromobacteriaceae</taxon>
        <taxon>Vogesella</taxon>
    </lineage>
</organism>
<dbReference type="RefSeq" id="WP_120810720.1">
    <property type="nucleotide sequence ID" value="NZ_RBID01000015.1"/>
</dbReference>
<dbReference type="PANTHER" id="PTHR36154:SF1">
    <property type="entry name" value="DNA-BINDING TRANSCRIPTIONAL ACTIVATOR ALPA"/>
    <property type="match status" value="1"/>
</dbReference>
<evidence type="ECO:0000313" key="2">
    <source>
        <dbReference type="Proteomes" id="UP000279384"/>
    </source>
</evidence>
<gene>
    <name evidence="1" type="ORF">C8E02_2126</name>
</gene>
<evidence type="ECO:0000313" key="1">
    <source>
        <dbReference type="EMBL" id="RKQ57827.1"/>
    </source>
</evidence>
<dbReference type="AlphaFoldDB" id="A0A495BAB7"/>
<protein>
    <submittedName>
        <fullName evidence="1">AlpA family transcriptional regulator</fullName>
    </submittedName>
</protein>
<dbReference type="PANTHER" id="PTHR36154">
    <property type="entry name" value="DNA-BINDING TRANSCRIPTIONAL ACTIVATOR ALPA"/>
    <property type="match status" value="1"/>
</dbReference>
<dbReference type="Proteomes" id="UP000279384">
    <property type="component" value="Unassembled WGS sequence"/>
</dbReference>
<accession>A0A495BAB7</accession>
<name>A0A495BAB7_VOGIN</name>
<sequence length="66" mass="7388">MLNAAAPRRIMRLPEVEAVTGFGRAWIYHLMSLGQFPKAHRIGARAVGWDSEAIKVWVEARLEGQA</sequence>
<dbReference type="InterPro" id="IPR010260">
    <property type="entry name" value="AlpA"/>
</dbReference>
<reference evidence="1 2" key="1">
    <citation type="submission" date="2018-10" db="EMBL/GenBank/DDBJ databases">
        <title>Genomic Encyclopedia of Type Strains, Phase IV (KMG-IV): sequencing the most valuable type-strain genomes for metagenomic binning, comparative biology and taxonomic classification.</title>
        <authorList>
            <person name="Goeker M."/>
        </authorList>
    </citation>
    <scope>NUCLEOTIDE SEQUENCE [LARGE SCALE GENOMIC DNA]</scope>
    <source>
        <strain evidence="1 2">DSM 3303</strain>
    </source>
</reference>